<evidence type="ECO:0000256" key="1">
    <source>
        <dbReference type="SAM" id="MobiDB-lite"/>
    </source>
</evidence>
<reference evidence="2" key="1">
    <citation type="submission" date="2022-04" db="EMBL/GenBank/DDBJ databases">
        <title>Carnegiea gigantea Genome sequencing and assembly v2.</title>
        <authorList>
            <person name="Copetti D."/>
            <person name="Sanderson M.J."/>
            <person name="Burquez A."/>
            <person name="Wojciechowski M.F."/>
        </authorList>
    </citation>
    <scope>NUCLEOTIDE SEQUENCE</scope>
    <source>
        <strain evidence="2">SGP5-SGP5p</strain>
        <tissue evidence="2">Aerial part</tissue>
    </source>
</reference>
<comment type="caution">
    <text evidence="2">The sequence shown here is derived from an EMBL/GenBank/DDBJ whole genome shotgun (WGS) entry which is preliminary data.</text>
</comment>
<proteinExistence type="predicted"/>
<feature type="region of interest" description="Disordered" evidence="1">
    <location>
        <begin position="276"/>
        <end position="332"/>
    </location>
</feature>
<protein>
    <submittedName>
        <fullName evidence="2">Uncharacterized protein</fullName>
    </submittedName>
</protein>
<dbReference type="Proteomes" id="UP001153076">
    <property type="component" value="Unassembled WGS sequence"/>
</dbReference>
<accession>A0A9Q1K624</accession>
<feature type="compositionally biased region" description="Acidic residues" evidence="1">
    <location>
        <begin position="323"/>
        <end position="332"/>
    </location>
</feature>
<dbReference type="AlphaFoldDB" id="A0A9Q1K624"/>
<dbReference type="EMBL" id="JAKOGI010000297">
    <property type="protein sequence ID" value="KAJ8437495.1"/>
    <property type="molecule type" value="Genomic_DNA"/>
</dbReference>
<organism evidence="2 3">
    <name type="scientific">Carnegiea gigantea</name>
    <dbReference type="NCBI Taxonomy" id="171969"/>
    <lineage>
        <taxon>Eukaryota</taxon>
        <taxon>Viridiplantae</taxon>
        <taxon>Streptophyta</taxon>
        <taxon>Embryophyta</taxon>
        <taxon>Tracheophyta</taxon>
        <taxon>Spermatophyta</taxon>
        <taxon>Magnoliopsida</taxon>
        <taxon>eudicotyledons</taxon>
        <taxon>Gunneridae</taxon>
        <taxon>Pentapetalae</taxon>
        <taxon>Caryophyllales</taxon>
        <taxon>Cactineae</taxon>
        <taxon>Cactaceae</taxon>
        <taxon>Cactoideae</taxon>
        <taxon>Echinocereeae</taxon>
        <taxon>Carnegiea</taxon>
    </lineage>
</organism>
<evidence type="ECO:0000313" key="2">
    <source>
        <dbReference type="EMBL" id="KAJ8437495.1"/>
    </source>
</evidence>
<feature type="region of interest" description="Disordered" evidence="1">
    <location>
        <begin position="1"/>
        <end position="24"/>
    </location>
</feature>
<sequence>MAAHIRNQSRRGPPERVTEEPIPLRSAPGTVTNVFLTNIVGYWRNVSILWCKNLMNISFTITVDGMEGDLMSQITCKVELKPWHFWSKKGYKSFEIDVQNHDNENIGHQLEVYWDLRSAKFSGSSPEPCSDYYLALVSDEEIVLLAGDYKKKAYKRIKKRPALVDAILSLKKEVVYAKKSFSTRARFAEGKGEHDVVVESSTTGPKDPEMWISIDGIVLIHVKNLQWKFRGNETVMVNKQPIQVFWDVHAWLFCNPGSGYGLFIFKPGAAEAELERDGSSRSGNSDSSAVINPRRACTRAFRSNGIEKQAKESRGIRFKEDQKEDEEDQDKI</sequence>
<gene>
    <name evidence="2" type="ORF">Cgig2_007472</name>
</gene>
<feature type="compositionally biased region" description="Basic and acidic residues" evidence="1">
    <location>
        <begin position="308"/>
        <end position="322"/>
    </location>
</feature>
<name>A0A9Q1K624_9CARY</name>
<dbReference type="PANTHER" id="PTHR31972:SF2">
    <property type="entry name" value="DUF868 FAMILY PROTEIN (DUF868)"/>
    <property type="match status" value="1"/>
</dbReference>
<dbReference type="PANTHER" id="PTHR31972">
    <property type="entry name" value="EXPRESSED PROTEIN"/>
    <property type="match status" value="1"/>
</dbReference>
<evidence type="ECO:0000313" key="3">
    <source>
        <dbReference type="Proteomes" id="UP001153076"/>
    </source>
</evidence>
<dbReference type="OrthoDB" id="731074at2759"/>
<dbReference type="InterPro" id="IPR008586">
    <property type="entry name" value="DUF868_pln"/>
</dbReference>
<keyword evidence="3" id="KW-1185">Reference proteome</keyword>
<dbReference type="Pfam" id="PF05910">
    <property type="entry name" value="DUF868"/>
    <property type="match status" value="1"/>
</dbReference>